<dbReference type="Pfam" id="PF02938">
    <property type="entry name" value="GAD"/>
    <property type="match status" value="1"/>
</dbReference>
<feature type="domain" description="GAD" evidence="6">
    <location>
        <begin position="8"/>
        <end position="64"/>
    </location>
</feature>
<feature type="region of interest" description="Disordered" evidence="5">
    <location>
        <begin position="119"/>
        <end position="173"/>
    </location>
</feature>
<dbReference type="InterPro" id="IPR029351">
    <property type="entry name" value="GAD_dom"/>
</dbReference>
<dbReference type="EMBL" id="JACHIW010000001">
    <property type="protein sequence ID" value="MBB5155946.1"/>
    <property type="molecule type" value="Genomic_DNA"/>
</dbReference>
<keyword evidence="2" id="KW-0547">Nucleotide-binding</keyword>
<dbReference type="SUPFAM" id="SSF55261">
    <property type="entry name" value="GAD domain-like"/>
    <property type="match status" value="1"/>
</dbReference>
<gene>
    <name evidence="7" type="ORF">BJ970_003480</name>
</gene>
<organism evidence="7 8">
    <name type="scientific">Saccharopolyspora phatthalungensis</name>
    <dbReference type="NCBI Taxonomy" id="664693"/>
    <lineage>
        <taxon>Bacteria</taxon>
        <taxon>Bacillati</taxon>
        <taxon>Actinomycetota</taxon>
        <taxon>Actinomycetes</taxon>
        <taxon>Pseudonocardiales</taxon>
        <taxon>Pseudonocardiaceae</taxon>
        <taxon>Saccharopolyspora</taxon>
    </lineage>
</organism>
<accession>A0A840Q653</accession>
<reference evidence="7 8" key="1">
    <citation type="submission" date="2020-08" db="EMBL/GenBank/DDBJ databases">
        <title>Sequencing the genomes of 1000 actinobacteria strains.</title>
        <authorList>
            <person name="Klenk H.-P."/>
        </authorList>
    </citation>
    <scope>NUCLEOTIDE SEQUENCE [LARGE SCALE GENOMIC DNA]</scope>
    <source>
        <strain evidence="7 8">DSM 45584</strain>
    </source>
</reference>
<keyword evidence="1" id="KW-0436">Ligase</keyword>
<keyword evidence="4" id="KW-0648">Protein biosynthesis</keyword>
<dbReference type="InterPro" id="IPR004115">
    <property type="entry name" value="GAD-like_sf"/>
</dbReference>
<keyword evidence="3" id="KW-0067">ATP-binding</keyword>
<evidence type="ECO:0000256" key="1">
    <source>
        <dbReference type="ARBA" id="ARBA00022598"/>
    </source>
</evidence>
<comment type="caution">
    <text evidence="7">The sequence shown here is derived from an EMBL/GenBank/DDBJ whole genome shotgun (WGS) entry which is preliminary data.</text>
</comment>
<proteinExistence type="predicted"/>
<keyword evidence="8" id="KW-1185">Reference proteome</keyword>
<evidence type="ECO:0000256" key="5">
    <source>
        <dbReference type="SAM" id="MobiDB-lite"/>
    </source>
</evidence>
<dbReference type="GO" id="GO:0004812">
    <property type="term" value="F:aminoacyl-tRNA ligase activity"/>
    <property type="evidence" value="ECO:0007669"/>
    <property type="project" value="UniProtKB-KW"/>
</dbReference>
<dbReference type="GO" id="GO:0005737">
    <property type="term" value="C:cytoplasm"/>
    <property type="evidence" value="ECO:0007669"/>
    <property type="project" value="InterPro"/>
</dbReference>
<evidence type="ECO:0000259" key="6">
    <source>
        <dbReference type="Pfam" id="PF02938"/>
    </source>
</evidence>
<keyword evidence="7" id="KW-0030">Aminoacyl-tRNA synthetase</keyword>
<evidence type="ECO:0000256" key="3">
    <source>
        <dbReference type="ARBA" id="ARBA00022840"/>
    </source>
</evidence>
<evidence type="ECO:0000313" key="8">
    <source>
        <dbReference type="Proteomes" id="UP000584374"/>
    </source>
</evidence>
<protein>
    <submittedName>
        <fullName evidence="7">Aspartyl-tRNA synthetase</fullName>
    </submittedName>
</protein>
<evidence type="ECO:0000256" key="2">
    <source>
        <dbReference type="ARBA" id="ARBA00022741"/>
    </source>
</evidence>
<name>A0A840Q653_9PSEU</name>
<dbReference type="GO" id="GO:0005524">
    <property type="term" value="F:ATP binding"/>
    <property type="evidence" value="ECO:0007669"/>
    <property type="project" value="UniProtKB-KW"/>
</dbReference>
<dbReference type="Proteomes" id="UP000584374">
    <property type="component" value="Unassembled WGS sequence"/>
</dbReference>
<feature type="compositionally biased region" description="Basic residues" evidence="5">
    <location>
        <begin position="148"/>
        <end position="157"/>
    </location>
</feature>
<dbReference type="Gene3D" id="3.30.1360.30">
    <property type="entry name" value="GAD-like domain"/>
    <property type="match status" value="1"/>
</dbReference>
<dbReference type="GO" id="GO:0006412">
    <property type="term" value="P:translation"/>
    <property type="evidence" value="ECO:0007669"/>
    <property type="project" value="UniProtKB-KW"/>
</dbReference>
<dbReference type="AlphaFoldDB" id="A0A840Q653"/>
<evidence type="ECO:0000313" key="7">
    <source>
        <dbReference type="EMBL" id="MBB5155946.1"/>
    </source>
</evidence>
<sequence length="173" mass="19519">MQAFAIETTPLAWIRVDDNGKLTAPVAKFLTEDDAQQLVSETTGEPGTAVFFGAGDEEDVAKVMSKVRVEAAKRADLFEENAYRFCWIVDFPMYEKVRTARSTSATAPSRCRRVVWRHRPKTHSTSSVAIQHRLQRRRAVVRRDQKSQPRRHVRKRSGLPAIPRRGLTGSSAA</sequence>
<evidence type="ECO:0000256" key="4">
    <source>
        <dbReference type="ARBA" id="ARBA00022917"/>
    </source>
</evidence>